<accession>A0A2T9ZLC0</accession>
<sequence length="423" mass="47859">MNSAFKAFCYRTLIFAQKRQFHISLVLRKSETSSTVCPFPLLKELTVDNISSIALNCGIVVNGAKDERIQTLGQKLEAAQNLAFKRYFYNLESVSSGKKNLAIKKGFSKKTKIEDAVSVYSHYVPKYIFSVDIGYRNLAFCKLSSKYEILEWDRHSVLESESFDLSLLSLAVREFVAQYFDKGGYQTTSFCVEKQRFRTGNSNMVLNPALINGVIEALIYSNVQIYNSDITGVSSTSVSLLYGPSSPGYSHSKKKTVAKKLVTETLAQFYPLVKKSKGKSASKRKPIEPVNNLLDISTEYFPFSKNDVLNAVFTKYSDHIPKKYTSYLYKLLKDTKIPINLNKNVSDPADNSPPASFNSTSINWLMYLKSHSKKDDLADSYLQAIAFLYWKNCTAYALSLLFDPVQFSNAFSIAKKEYFENHD</sequence>
<dbReference type="EMBL" id="MBFS01000011">
    <property type="protein sequence ID" value="PVV05361.1"/>
    <property type="molecule type" value="Genomic_DNA"/>
</dbReference>
<dbReference type="GO" id="GO:0000403">
    <property type="term" value="F:Y-form DNA binding"/>
    <property type="evidence" value="ECO:0007669"/>
    <property type="project" value="TreeGrafter"/>
</dbReference>
<evidence type="ECO:0000259" key="1">
    <source>
        <dbReference type="Pfam" id="PF09159"/>
    </source>
</evidence>
<dbReference type="GO" id="GO:0000402">
    <property type="term" value="F:crossed form four-way junction DNA binding"/>
    <property type="evidence" value="ECO:0007669"/>
    <property type="project" value="TreeGrafter"/>
</dbReference>
<dbReference type="GO" id="GO:0004520">
    <property type="term" value="F:DNA endonuclease activity"/>
    <property type="evidence" value="ECO:0007669"/>
    <property type="project" value="TreeGrafter"/>
</dbReference>
<evidence type="ECO:0000313" key="2">
    <source>
        <dbReference type="EMBL" id="PVV05361.1"/>
    </source>
</evidence>
<dbReference type="GO" id="GO:0070336">
    <property type="term" value="F:flap-structured DNA binding"/>
    <property type="evidence" value="ECO:0007669"/>
    <property type="project" value="TreeGrafter"/>
</dbReference>
<dbReference type="InterPro" id="IPR036397">
    <property type="entry name" value="RNaseH_sf"/>
</dbReference>
<keyword evidence="3" id="KW-1185">Reference proteome</keyword>
<dbReference type="GO" id="GO:0005739">
    <property type="term" value="C:mitochondrion"/>
    <property type="evidence" value="ECO:0007669"/>
    <property type="project" value="TreeGrafter"/>
</dbReference>
<dbReference type="SUPFAM" id="SSF53098">
    <property type="entry name" value="Ribonuclease H-like"/>
    <property type="match status" value="1"/>
</dbReference>
<dbReference type="AlphaFoldDB" id="A0A2T9ZLC0"/>
<comment type="caution">
    <text evidence="2">The sequence shown here is derived from an EMBL/GenBank/DDBJ whole genome shotgun (WGS) entry which is preliminary data.</text>
</comment>
<dbReference type="PANTHER" id="PTHR28072">
    <property type="entry name" value="CRUCIFORM CUTTING ENDONUCLEASE 1, MITOCHONDRIAL-RELATED"/>
    <property type="match status" value="1"/>
</dbReference>
<dbReference type="InterPro" id="IPR015242">
    <property type="entry name" value="Ydc2_cat"/>
</dbReference>
<dbReference type="OrthoDB" id="5552842at2759"/>
<protein>
    <recommendedName>
        <fullName evidence="1">Mitochondrial resolvase Ydc2 catalytic domain-containing protein</fullName>
    </recommendedName>
</protein>
<dbReference type="InterPro" id="IPR012337">
    <property type="entry name" value="RNaseH-like_sf"/>
</dbReference>
<dbReference type="Gene3D" id="3.30.420.10">
    <property type="entry name" value="Ribonuclease H-like superfamily/Ribonuclease H"/>
    <property type="match status" value="1"/>
</dbReference>
<reference evidence="2 3" key="1">
    <citation type="journal article" date="2018" name="MBio">
        <title>Comparative Genomics Reveals the Core Gene Toolbox for the Fungus-Insect Symbiosis.</title>
        <authorList>
            <person name="Wang Y."/>
            <person name="Stata M."/>
            <person name="Wang W."/>
            <person name="Stajich J.E."/>
            <person name="White M.M."/>
            <person name="Moncalvo J.M."/>
        </authorList>
    </citation>
    <scope>NUCLEOTIDE SEQUENCE [LARGE SCALE GENOMIC DNA]</scope>
    <source>
        <strain evidence="2 3">SC-DP-2</strain>
    </source>
</reference>
<proteinExistence type="predicted"/>
<dbReference type="PANTHER" id="PTHR28072:SF1">
    <property type="entry name" value="CRUCIFORM CUTTING ENDONUCLEASE 1, MITOCHONDRIAL-RELATED"/>
    <property type="match status" value="1"/>
</dbReference>
<organism evidence="2 3">
    <name type="scientific">Smittium megazygosporum</name>
    <dbReference type="NCBI Taxonomy" id="133381"/>
    <lineage>
        <taxon>Eukaryota</taxon>
        <taxon>Fungi</taxon>
        <taxon>Fungi incertae sedis</taxon>
        <taxon>Zoopagomycota</taxon>
        <taxon>Kickxellomycotina</taxon>
        <taxon>Harpellomycetes</taxon>
        <taxon>Harpellales</taxon>
        <taxon>Legeriomycetaceae</taxon>
        <taxon>Smittium</taxon>
    </lineage>
</organism>
<name>A0A2T9ZLC0_9FUNG</name>
<dbReference type="Proteomes" id="UP000245609">
    <property type="component" value="Unassembled WGS sequence"/>
</dbReference>
<evidence type="ECO:0000313" key="3">
    <source>
        <dbReference type="Proteomes" id="UP000245609"/>
    </source>
</evidence>
<gene>
    <name evidence="2" type="ORF">BB560_000120</name>
</gene>
<dbReference type="Pfam" id="PF09159">
    <property type="entry name" value="Ydc2-catalyt"/>
    <property type="match status" value="1"/>
</dbReference>
<dbReference type="InterPro" id="IPR039197">
    <property type="entry name" value="Mrs1/Cce1"/>
</dbReference>
<feature type="domain" description="Mitochondrial resolvase Ydc2 catalytic" evidence="1">
    <location>
        <begin position="128"/>
        <end position="392"/>
    </location>
</feature>